<name>A0A4S8NZG8_9HYPH</name>
<evidence type="ECO:0000256" key="1">
    <source>
        <dbReference type="SAM" id="MobiDB-lite"/>
    </source>
</evidence>
<gene>
    <name evidence="2" type="ORF">FAA97_11055</name>
</gene>
<sequence length="74" mass="8205">MHEPNLVRDILGDDDTTIPRHPEGVLRARGKSKRSLAALFSRLFRRKAEGRTARDARKGVHLAPATGDDPLSFS</sequence>
<dbReference type="EMBL" id="STGV01000003">
    <property type="protein sequence ID" value="THV23140.1"/>
    <property type="molecule type" value="Genomic_DNA"/>
</dbReference>
<protein>
    <submittedName>
        <fullName evidence="2">Uncharacterized protein</fullName>
    </submittedName>
</protein>
<accession>A0A4S8NZG8</accession>
<dbReference type="RefSeq" id="WP_136598583.1">
    <property type="nucleotide sequence ID" value="NZ_STGV01000003.1"/>
</dbReference>
<organism evidence="2 3">
    <name type="scientific">Peteryoungia ipomoeae</name>
    <dbReference type="NCBI Taxonomy" id="1210932"/>
    <lineage>
        <taxon>Bacteria</taxon>
        <taxon>Pseudomonadati</taxon>
        <taxon>Pseudomonadota</taxon>
        <taxon>Alphaproteobacteria</taxon>
        <taxon>Hyphomicrobiales</taxon>
        <taxon>Rhizobiaceae</taxon>
        <taxon>Peteryoungia</taxon>
    </lineage>
</organism>
<dbReference type="AlphaFoldDB" id="A0A4S8NZG8"/>
<comment type="caution">
    <text evidence="2">The sequence shown here is derived from an EMBL/GenBank/DDBJ whole genome shotgun (WGS) entry which is preliminary data.</text>
</comment>
<dbReference type="Proteomes" id="UP000308828">
    <property type="component" value="Unassembled WGS sequence"/>
</dbReference>
<evidence type="ECO:0000313" key="3">
    <source>
        <dbReference type="Proteomes" id="UP000308828"/>
    </source>
</evidence>
<reference evidence="2 3" key="1">
    <citation type="submission" date="2019-04" db="EMBL/GenBank/DDBJ databases">
        <title>Genome sequence of strain shin9-1.</title>
        <authorList>
            <person name="Gao J."/>
            <person name="Sun J."/>
        </authorList>
    </citation>
    <scope>NUCLEOTIDE SEQUENCE [LARGE SCALE GENOMIC DNA]</scope>
    <source>
        <strain evidence="3">shin9-1</strain>
    </source>
</reference>
<keyword evidence="3" id="KW-1185">Reference proteome</keyword>
<feature type="compositionally biased region" description="Basic and acidic residues" evidence="1">
    <location>
        <begin position="49"/>
        <end position="58"/>
    </location>
</feature>
<feature type="region of interest" description="Disordered" evidence="1">
    <location>
        <begin position="49"/>
        <end position="74"/>
    </location>
</feature>
<proteinExistence type="predicted"/>
<evidence type="ECO:0000313" key="2">
    <source>
        <dbReference type="EMBL" id="THV23140.1"/>
    </source>
</evidence>